<protein>
    <submittedName>
        <fullName evidence="1">Uncharacterized protein</fullName>
    </submittedName>
</protein>
<accession>A0A839UCS5</accession>
<organism evidence="1 2">
    <name type="scientific">Phyllobacterium trifolii</name>
    <dbReference type="NCBI Taxonomy" id="300193"/>
    <lineage>
        <taxon>Bacteria</taxon>
        <taxon>Pseudomonadati</taxon>
        <taxon>Pseudomonadota</taxon>
        <taxon>Alphaproteobacteria</taxon>
        <taxon>Hyphomicrobiales</taxon>
        <taxon>Phyllobacteriaceae</taxon>
        <taxon>Phyllobacterium</taxon>
    </lineage>
</organism>
<keyword evidence="2" id="KW-1185">Reference proteome</keyword>
<gene>
    <name evidence="1" type="ORF">FHS21_003098</name>
</gene>
<sequence length="92" mass="9940">MIDRNPTLGHHLLKIAQAQIVSHGDVAPLHIQANTLPGISSSGRDDGEQHLCLWTTIDVKTIQSAYRRTVKNHSCTNAVGHGISEPQRGPAT</sequence>
<comment type="caution">
    <text evidence="1">The sequence shown here is derived from an EMBL/GenBank/DDBJ whole genome shotgun (WGS) entry which is preliminary data.</text>
</comment>
<name>A0A839UCS5_9HYPH</name>
<dbReference type="EMBL" id="JACHXN010000009">
    <property type="protein sequence ID" value="MBB3146682.1"/>
    <property type="molecule type" value="Genomic_DNA"/>
</dbReference>
<dbReference type="AlphaFoldDB" id="A0A839UCS5"/>
<dbReference type="Proteomes" id="UP000554520">
    <property type="component" value="Unassembled WGS sequence"/>
</dbReference>
<proteinExistence type="predicted"/>
<evidence type="ECO:0000313" key="2">
    <source>
        <dbReference type="Proteomes" id="UP000554520"/>
    </source>
</evidence>
<evidence type="ECO:0000313" key="1">
    <source>
        <dbReference type="EMBL" id="MBB3146682.1"/>
    </source>
</evidence>
<reference evidence="1 2" key="1">
    <citation type="submission" date="2020-08" db="EMBL/GenBank/DDBJ databases">
        <title>Genomic Encyclopedia of Type Strains, Phase III (KMG-III): the genomes of soil and plant-associated and newly described type strains.</title>
        <authorList>
            <person name="Whitman W."/>
        </authorList>
    </citation>
    <scope>NUCLEOTIDE SEQUENCE [LARGE SCALE GENOMIC DNA]</scope>
    <source>
        <strain evidence="1 2">CECT 7015</strain>
    </source>
</reference>